<evidence type="ECO:0000313" key="6">
    <source>
        <dbReference type="EMBL" id="AMY23193.1"/>
    </source>
</evidence>
<dbReference type="PANTHER" id="PTHR38041:SF2">
    <property type="entry name" value="SECRETED CHORISMATE MUTASE"/>
    <property type="match status" value="1"/>
</dbReference>
<dbReference type="InterPro" id="IPR036263">
    <property type="entry name" value="Chorismate_II_sf"/>
</dbReference>
<gene>
    <name evidence="6" type="ORF">A3Q41_01890</name>
</gene>
<proteinExistence type="predicted"/>
<reference evidence="7" key="2">
    <citation type="submission" date="2016-04" db="EMBL/GenBank/DDBJ databases">
        <title>Complete Genome and Plasmid Sequences for Rhodococcus fascians D188 and Draft Sequences for Rhodococcus spp. Isolates PBTS 1 and PBTS 2.</title>
        <authorList>
            <person name="Stamer R."/>
            <person name="Vereecke D."/>
            <person name="Zhang Y."/>
            <person name="Schilkey F."/>
            <person name="Devitt N."/>
            <person name="Randall J."/>
        </authorList>
    </citation>
    <scope>NUCLEOTIDE SEQUENCE [LARGE SCALE GENOMIC DNA]</scope>
    <source>
        <strain evidence="7">PBTS2</strain>
    </source>
</reference>
<sequence>MAVPLLFTVVGHYRRRTVERKVREMSPEVSLPANASRLRRIARIAVISAVVPLVLLPTAATSAAETPAENLQSLTDVLADRLATADSVAAVKWKTGGPVSDPEREAQVIDAAQNAAIGLGLAPERAGTVVRDQIEVGKAIQSLRLAQWHADPAGAPDAPADLAPIRERITALTSAVVTQLASNAQALRSPTCYTDLVQAVVATNTAHDRDIVHAAALVAASRSLCTP</sequence>
<keyword evidence="7" id="KW-1185">Reference proteome</keyword>
<organism evidence="6 7">
    <name type="scientific">Rhodococcoides fascians</name>
    <name type="common">Rhodococcus fascians</name>
    <dbReference type="NCBI Taxonomy" id="1828"/>
    <lineage>
        <taxon>Bacteria</taxon>
        <taxon>Bacillati</taxon>
        <taxon>Actinomycetota</taxon>
        <taxon>Actinomycetes</taxon>
        <taxon>Mycobacteriales</taxon>
        <taxon>Nocardiaceae</taxon>
        <taxon>Rhodococcoides</taxon>
    </lineage>
</organism>
<reference evidence="6 7" key="1">
    <citation type="journal article" date="2016" name="Genome Announc.">
        <title>Complete Genome and Plasmid Sequences for Rhodococcus fascians D188 and Draft Sequences for Rhodococcus Isolates PBTS 1 and PBTS 2.</title>
        <authorList>
            <person name="Stamler R.A."/>
            <person name="Vereecke D."/>
            <person name="Zhang Y."/>
            <person name="Schilkey F."/>
            <person name="Devitt N."/>
            <person name="Randall J.J."/>
        </authorList>
    </citation>
    <scope>NUCLEOTIDE SEQUENCE [LARGE SCALE GENOMIC DNA]</scope>
    <source>
        <strain evidence="6 7">PBTS2</strain>
    </source>
</reference>
<keyword evidence="3" id="KW-0732">Signal</keyword>
<dbReference type="InterPro" id="IPR002701">
    <property type="entry name" value="CM_II_prokaryot"/>
</dbReference>
<dbReference type="SUPFAM" id="SSF48600">
    <property type="entry name" value="Chorismate mutase II"/>
    <property type="match status" value="1"/>
</dbReference>
<dbReference type="PANTHER" id="PTHR38041">
    <property type="entry name" value="CHORISMATE MUTASE"/>
    <property type="match status" value="1"/>
</dbReference>
<dbReference type="PROSITE" id="PS51168">
    <property type="entry name" value="CHORISMATE_MUT_2"/>
    <property type="match status" value="1"/>
</dbReference>
<dbReference type="RefSeq" id="WP_157889872.1">
    <property type="nucleotide sequence ID" value="NZ_CP015220.1"/>
</dbReference>
<dbReference type="EMBL" id="CP015220">
    <property type="protein sequence ID" value="AMY23193.1"/>
    <property type="molecule type" value="Genomic_DNA"/>
</dbReference>
<evidence type="ECO:0000259" key="5">
    <source>
        <dbReference type="PROSITE" id="PS51168"/>
    </source>
</evidence>
<dbReference type="PATRIC" id="fig|1653479.3.peg.1911"/>
<dbReference type="NCBIfam" id="TIGR01806">
    <property type="entry name" value="CM_mono2"/>
    <property type="match status" value="1"/>
</dbReference>
<dbReference type="SMART" id="SM00830">
    <property type="entry name" value="CM_2"/>
    <property type="match status" value="1"/>
</dbReference>
<dbReference type="AlphaFoldDB" id="A0A143QJ51"/>
<dbReference type="InterPro" id="IPR051331">
    <property type="entry name" value="Chorismate_mutase-related"/>
</dbReference>
<dbReference type="UniPathway" id="UPA00120">
    <property type="reaction ID" value="UER00203"/>
</dbReference>
<evidence type="ECO:0000256" key="2">
    <source>
        <dbReference type="ARBA" id="ARBA00012404"/>
    </source>
</evidence>
<dbReference type="InterPro" id="IPR036979">
    <property type="entry name" value="CM_dom_sf"/>
</dbReference>
<name>A0A143QJ51_RHOFA</name>
<dbReference type="KEGG" id="rhs:A3Q41_01890"/>
<dbReference type="OrthoDB" id="3825510at2"/>
<protein>
    <recommendedName>
        <fullName evidence="2">chorismate mutase</fullName>
        <ecNumber evidence="2">5.4.99.5</ecNumber>
    </recommendedName>
</protein>
<dbReference type="Pfam" id="PF01817">
    <property type="entry name" value="CM_2"/>
    <property type="match status" value="1"/>
</dbReference>
<accession>A0A143QJ51</accession>
<dbReference type="EC" id="5.4.99.5" evidence="2"/>
<dbReference type="Proteomes" id="UP000076038">
    <property type="component" value="Chromosome"/>
</dbReference>
<dbReference type="InterPro" id="IPR008240">
    <property type="entry name" value="Chorismate_mutase_periplasmic"/>
</dbReference>
<dbReference type="Gene3D" id="1.20.59.10">
    <property type="entry name" value="Chorismate mutase"/>
    <property type="match status" value="1"/>
</dbReference>
<dbReference type="GO" id="GO:0046417">
    <property type="term" value="P:chorismate metabolic process"/>
    <property type="evidence" value="ECO:0007669"/>
    <property type="project" value="InterPro"/>
</dbReference>
<evidence type="ECO:0000256" key="3">
    <source>
        <dbReference type="ARBA" id="ARBA00022729"/>
    </source>
</evidence>
<evidence type="ECO:0000256" key="1">
    <source>
        <dbReference type="ARBA" id="ARBA00004817"/>
    </source>
</evidence>
<dbReference type="GO" id="GO:0004106">
    <property type="term" value="F:chorismate mutase activity"/>
    <property type="evidence" value="ECO:0007669"/>
    <property type="project" value="UniProtKB-EC"/>
</dbReference>
<keyword evidence="4 6" id="KW-0413">Isomerase</keyword>
<dbReference type="GO" id="GO:0009697">
    <property type="term" value="P:salicylic acid biosynthetic process"/>
    <property type="evidence" value="ECO:0007669"/>
    <property type="project" value="TreeGrafter"/>
</dbReference>
<evidence type="ECO:0000256" key="4">
    <source>
        <dbReference type="ARBA" id="ARBA00023235"/>
    </source>
</evidence>
<evidence type="ECO:0000313" key="7">
    <source>
        <dbReference type="Proteomes" id="UP000076038"/>
    </source>
</evidence>
<comment type="pathway">
    <text evidence="1">Metabolic intermediate biosynthesis; prephenate biosynthesis; prephenate from chorismate: step 1/1.</text>
</comment>
<feature type="domain" description="Chorismate mutase" evidence="5">
    <location>
        <begin position="53"/>
        <end position="145"/>
    </location>
</feature>